<protein>
    <submittedName>
        <fullName evidence="2">Uncharacterized protein</fullName>
    </submittedName>
</protein>
<feature type="compositionally biased region" description="Basic and acidic residues" evidence="1">
    <location>
        <begin position="1"/>
        <end position="16"/>
    </location>
</feature>
<keyword evidence="3" id="KW-1185">Reference proteome</keyword>
<reference evidence="3" key="1">
    <citation type="submission" date="2012-09" db="EMBL/GenBank/DDBJ databases">
        <title>Genome sequencing and comparative transcriptomics of race 1 and race 4 of banana pathogen: Fusarium oxysporum f. sp. cubense.</title>
        <authorList>
            <person name="Fang X."/>
            <person name="Huang J."/>
        </authorList>
    </citation>
    <scope>NUCLEOTIDE SEQUENCE [LARGE SCALE GENOMIC DNA]</scope>
    <source>
        <strain evidence="3">race 4</strain>
    </source>
</reference>
<dbReference type="AlphaFoldDB" id="N1RDG6"/>
<dbReference type="HOGENOM" id="CLU_3175394_0_0_1"/>
<evidence type="ECO:0000313" key="3">
    <source>
        <dbReference type="Proteomes" id="UP000016929"/>
    </source>
</evidence>
<evidence type="ECO:0000313" key="2">
    <source>
        <dbReference type="EMBL" id="EMT63551.1"/>
    </source>
</evidence>
<proteinExistence type="predicted"/>
<name>N1RDG6_FUSC4</name>
<feature type="region of interest" description="Disordered" evidence="1">
    <location>
        <begin position="1"/>
        <end position="34"/>
    </location>
</feature>
<sequence length="47" mass="5505">MIGSSRKPDHDHDRRKLLARTSPHHAMTKHAPRQSPSRFIHVFGFIF</sequence>
<dbReference type="EMBL" id="KB726993">
    <property type="protein sequence ID" value="EMT63551.1"/>
    <property type="molecule type" value="Genomic_DNA"/>
</dbReference>
<dbReference type="Proteomes" id="UP000016929">
    <property type="component" value="Unassembled WGS sequence"/>
</dbReference>
<gene>
    <name evidence="2" type="ORF">FOC4_g10013785</name>
</gene>
<organism evidence="2 3">
    <name type="scientific">Fusarium oxysporum f. sp. cubense (strain race 4)</name>
    <name type="common">Panama disease fungus</name>
    <dbReference type="NCBI Taxonomy" id="2502994"/>
    <lineage>
        <taxon>Eukaryota</taxon>
        <taxon>Fungi</taxon>
        <taxon>Dikarya</taxon>
        <taxon>Ascomycota</taxon>
        <taxon>Pezizomycotina</taxon>
        <taxon>Sordariomycetes</taxon>
        <taxon>Hypocreomycetidae</taxon>
        <taxon>Hypocreales</taxon>
        <taxon>Nectriaceae</taxon>
        <taxon>Fusarium</taxon>
        <taxon>Fusarium oxysporum species complex</taxon>
    </lineage>
</organism>
<evidence type="ECO:0000256" key="1">
    <source>
        <dbReference type="SAM" id="MobiDB-lite"/>
    </source>
</evidence>
<accession>N1RDG6</accession>
<reference evidence="3" key="2">
    <citation type="journal article" date="2014" name="PLoS ONE">
        <title>Genome and Transcriptome Analysis of the Fungal Pathogen Fusarium oxysporum f. sp. cubense Causing Banana Vascular Wilt Disease.</title>
        <authorList>
            <person name="Guo L."/>
            <person name="Han L."/>
            <person name="Yang L."/>
            <person name="Zeng H."/>
            <person name="Fan D."/>
            <person name="Zhu Y."/>
            <person name="Feng Y."/>
            <person name="Wang G."/>
            <person name="Peng C."/>
            <person name="Jiang X."/>
            <person name="Zhou D."/>
            <person name="Ni P."/>
            <person name="Liang C."/>
            <person name="Liu L."/>
            <person name="Wang J."/>
            <person name="Mao C."/>
            <person name="Fang X."/>
            <person name="Peng M."/>
            <person name="Huang J."/>
        </authorList>
    </citation>
    <scope>NUCLEOTIDE SEQUENCE [LARGE SCALE GENOMIC DNA]</scope>
    <source>
        <strain evidence="3">race 4</strain>
    </source>
</reference>
<feature type="compositionally biased region" description="Basic residues" evidence="1">
    <location>
        <begin position="17"/>
        <end position="32"/>
    </location>
</feature>